<keyword evidence="10" id="KW-0443">Lipid metabolism</keyword>
<evidence type="ECO:0000256" key="5">
    <source>
        <dbReference type="ARBA" id="ARBA00022692"/>
    </source>
</evidence>
<evidence type="ECO:0000256" key="15">
    <source>
        <dbReference type="ARBA" id="ARBA00042568"/>
    </source>
</evidence>
<dbReference type="InterPro" id="IPR015422">
    <property type="entry name" value="PyrdxlP-dep_Trfase_small"/>
</dbReference>
<evidence type="ECO:0000256" key="1">
    <source>
        <dbReference type="ARBA" id="ARBA00001933"/>
    </source>
</evidence>
<dbReference type="GO" id="GO:0006665">
    <property type="term" value="P:sphingolipid metabolic process"/>
    <property type="evidence" value="ECO:0007669"/>
    <property type="project" value="UniProtKB-KW"/>
</dbReference>
<dbReference type="GO" id="GO:0008117">
    <property type="term" value="F:sphinganine-1-phosphate aldolase activity"/>
    <property type="evidence" value="ECO:0007669"/>
    <property type="project" value="UniProtKB-EC"/>
</dbReference>
<name>A0A8K0EFT0_BRALA</name>
<dbReference type="AlphaFoldDB" id="A0A8K0EFT0"/>
<evidence type="ECO:0000256" key="8">
    <source>
        <dbReference type="ARBA" id="ARBA00022919"/>
    </source>
</evidence>
<dbReference type="Gene3D" id="6.10.140.2150">
    <property type="match status" value="1"/>
</dbReference>
<dbReference type="PANTHER" id="PTHR42735">
    <property type="match status" value="1"/>
</dbReference>
<proteinExistence type="inferred from homology"/>
<evidence type="ECO:0000256" key="13">
    <source>
        <dbReference type="ARBA" id="ARBA00038302"/>
    </source>
</evidence>
<dbReference type="Proteomes" id="UP000838412">
    <property type="component" value="Chromosome 17"/>
</dbReference>
<evidence type="ECO:0000256" key="2">
    <source>
        <dbReference type="ARBA" id="ARBA00004389"/>
    </source>
</evidence>
<evidence type="ECO:0000256" key="12">
    <source>
        <dbReference type="ARBA" id="ARBA00023239"/>
    </source>
</evidence>
<feature type="modified residue" description="N6-(pyridoxal phosphate)lysine" evidence="16">
    <location>
        <position position="407"/>
    </location>
</feature>
<organism evidence="18 19">
    <name type="scientific">Branchiostoma lanceolatum</name>
    <name type="common">Common lancelet</name>
    <name type="synonym">Amphioxus lanceolatum</name>
    <dbReference type="NCBI Taxonomy" id="7740"/>
    <lineage>
        <taxon>Eukaryota</taxon>
        <taxon>Metazoa</taxon>
        <taxon>Chordata</taxon>
        <taxon>Cephalochordata</taxon>
        <taxon>Leptocardii</taxon>
        <taxon>Amphioxiformes</taxon>
        <taxon>Branchiostomatidae</taxon>
        <taxon>Branchiostoma</taxon>
    </lineage>
</organism>
<keyword evidence="6" id="KW-0256">Endoplasmic reticulum</keyword>
<dbReference type="GO" id="GO:0005789">
    <property type="term" value="C:endoplasmic reticulum membrane"/>
    <property type="evidence" value="ECO:0007669"/>
    <property type="project" value="UniProtKB-SubCell"/>
</dbReference>
<dbReference type="InterPro" id="IPR002129">
    <property type="entry name" value="PyrdxlP-dep_de-COase"/>
</dbReference>
<dbReference type="FunFam" id="3.40.640.10:FF:000020">
    <property type="entry name" value="sphingosine-1-phosphate lyase 1"/>
    <property type="match status" value="1"/>
</dbReference>
<evidence type="ECO:0000256" key="10">
    <source>
        <dbReference type="ARBA" id="ARBA00023098"/>
    </source>
</evidence>
<comment type="similarity">
    <text evidence="13">Belongs to the group II decarboxylase family. Sphingosine-1-phosphate lyase subfamily.</text>
</comment>
<dbReference type="PANTHER" id="PTHR42735:SF9">
    <property type="entry name" value="SPHINGOSINE-1-PHOSPHATE LYASE"/>
    <property type="match status" value="1"/>
</dbReference>
<evidence type="ECO:0000256" key="16">
    <source>
        <dbReference type="PIRSR" id="PIRSR602129-50"/>
    </source>
</evidence>
<evidence type="ECO:0000256" key="3">
    <source>
        <dbReference type="ARBA" id="ARBA00004760"/>
    </source>
</evidence>
<dbReference type="InterPro" id="IPR015424">
    <property type="entry name" value="PyrdxlP-dep_Trfase"/>
</dbReference>
<dbReference type="GO" id="GO:0030170">
    <property type="term" value="F:pyridoxal phosphate binding"/>
    <property type="evidence" value="ECO:0007669"/>
    <property type="project" value="InterPro"/>
</dbReference>
<keyword evidence="19" id="KW-1185">Reference proteome</keyword>
<dbReference type="SUPFAM" id="SSF53383">
    <property type="entry name" value="PLP-dependent transferases"/>
    <property type="match status" value="1"/>
</dbReference>
<keyword evidence="9" id="KW-1133">Transmembrane helix</keyword>
<keyword evidence="12 17" id="KW-0456">Lyase</keyword>
<keyword evidence="8" id="KW-0746">Sphingolipid metabolism</keyword>
<dbReference type="GO" id="GO:0019752">
    <property type="term" value="P:carboxylic acid metabolic process"/>
    <property type="evidence" value="ECO:0007669"/>
    <property type="project" value="InterPro"/>
</dbReference>
<evidence type="ECO:0000256" key="4">
    <source>
        <dbReference type="ARBA" id="ARBA00004991"/>
    </source>
</evidence>
<evidence type="ECO:0000256" key="11">
    <source>
        <dbReference type="ARBA" id="ARBA00023136"/>
    </source>
</evidence>
<dbReference type="Pfam" id="PF00282">
    <property type="entry name" value="Pyridoxal_deC"/>
    <property type="match status" value="1"/>
</dbReference>
<comment type="cofactor">
    <cofactor evidence="1 16 17">
        <name>pyridoxal 5'-phosphate</name>
        <dbReference type="ChEBI" id="CHEBI:597326"/>
    </cofactor>
</comment>
<comment type="pathway">
    <text evidence="4">Sphingolipid metabolism.</text>
</comment>
<evidence type="ECO:0000256" key="17">
    <source>
        <dbReference type="RuleBase" id="RU000382"/>
    </source>
</evidence>
<dbReference type="Gene3D" id="3.40.640.10">
    <property type="entry name" value="Type I PLP-dependent aspartate aminotransferase-like (Major domain)"/>
    <property type="match status" value="1"/>
</dbReference>
<sequence length="605" mass="66954">MGSWCVPYASLTSESTSNTVTFALCYGSTNNGGKYKVQCMNLSRSRGFSQSLSEPSVDLLSYEPSMEFLSWTEHVLVSLLLAALVRLAVTEGWQGVLRAVLVVLRYVPGIGELINWIIHMMALQFAPQLTGGSASSKKDKKPPRVALPKKGLSCDDILQEMKKLQKEKDTDPHAGKMFAYVYTLQDDASKVQKEAVDMFMEQTGLGDHHDRFVREVFQSFIHTNVLNPFVFPALRRFEIETVSMVASFLHGDDQVVGSLTSGGTESILMAVKTYRDRARKLCPQITQPEMVAPITIHPAFEKAASYFCVKMVHVPVGPDFRADVTAMEQAITGNTILLCASAPQYPHGVVDPISDISAMALRRKLPLHVDACFGGFMLPWIEKLGYPVPTFDFRNPGVTSMSADIHKYGYSVKGASVILYKSTDYWRYQLFSYSGWPGGLFGSCSMAGSRPGGNIAAAWAVMKALGEDGYMKTAKDVMETTEFMINSIRNIPGLCILGEPHMTAFAIGSRGINILALADEMESKGWRMERIQDPNGLHCSVMPSHTKVRQKFVEDLRTAAEYVKIHKKASEEGASMAYGLAGKVPDKSLVDDFIKELYMEFYTKC</sequence>
<dbReference type="Gene3D" id="3.90.1150.10">
    <property type="entry name" value="Aspartate Aminotransferase, domain 1"/>
    <property type="match status" value="1"/>
</dbReference>
<dbReference type="OrthoDB" id="10254570at2759"/>
<dbReference type="InterPro" id="IPR050477">
    <property type="entry name" value="GrpII_AminoAcid_Decarb"/>
</dbReference>
<dbReference type="EMBL" id="OV696702">
    <property type="protein sequence ID" value="CAH1249293.1"/>
    <property type="molecule type" value="Genomic_DNA"/>
</dbReference>
<evidence type="ECO:0000256" key="14">
    <source>
        <dbReference type="ARBA" id="ARBA00038965"/>
    </source>
</evidence>
<evidence type="ECO:0000256" key="9">
    <source>
        <dbReference type="ARBA" id="ARBA00022989"/>
    </source>
</evidence>
<comment type="pathway">
    <text evidence="3">Lipid metabolism; sphingolipid metabolism.</text>
</comment>
<evidence type="ECO:0000313" key="18">
    <source>
        <dbReference type="EMBL" id="CAH1249293.1"/>
    </source>
</evidence>
<keyword evidence="7 16" id="KW-0663">Pyridoxal phosphate</keyword>
<protein>
    <recommendedName>
        <fullName evidence="14">sphinganine-1-phosphate aldolase</fullName>
        <ecNumber evidence="14">4.1.2.27</ecNumber>
    </recommendedName>
    <alternativeName>
        <fullName evidence="15">Sphingosine-1-phosphate aldolase</fullName>
    </alternativeName>
</protein>
<evidence type="ECO:0000256" key="7">
    <source>
        <dbReference type="ARBA" id="ARBA00022898"/>
    </source>
</evidence>
<dbReference type="EC" id="4.1.2.27" evidence="14"/>
<reference evidence="18" key="1">
    <citation type="submission" date="2022-01" db="EMBL/GenBank/DDBJ databases">
        <authorList>
            <person name="Braso-Vives M."/>
        </authorList>
    </citation>
    <scope>NUCLEOTIDE SEQUENCE</scope>
</reference>
<gene>
    <name evidence="18" type="primary">SGPL1</name>
    <name evidence="18" type="ORF">BLAG_LOCUS10452</name>
</gene>
<keyword evidence="5" id="KW-0812">Transmembrane</keyword>
<accession>A0A8K0EFT0</accession>
<keyword evidence="11" id="KW-0472">Membrane</keyword>
<dbReference type="InterPro" id="IPR015421">
    <property type="entry name" value="PyrdxlP-dep_Trfase_major"/>
</dbReference>
<evidence type="ECO:0000256" key="6">
    <source>
        <dbReference type="ARBA" id="ARBA00022824"/>
    </source>
</evidence>
<comment type="subcellular location">
    <subcellularLocation>
        <location evidence="2">Endoplasmic reticulum membrane</location>
        <topology evidence="2">Single-pass membrane protein</topology>
    </subcellularLocation>
</comment>
<evidence type="ECO:0000313" key="19">
    <source>
        <dbReference type="Proteomes" id="UP000838412"/>
    </source>
</evidence>